<organism evidence="5">
    <name type="scientific">Papilio polytes</name>
    <name type="common">Common mormon</name>
    <name type="synonym">Swallowtail butterfly</name>
    <dbReference type="NCBI Taxonomy" id="76194"/>
    <lineage>
        <taxon>Eukaryota</taxon>
        <taxon>Metazoa</taxon>
        <taxon>Ecdysozoa</taxon>
        <taxon>Arthropoda</taxon>
        <taxon>Hexapoda</taxon>
        <taxon>Insecta</taxon>
        <taxon>Pterygota</taxon>
        <taxon>Neoptera</taxon>
        <taxon>Endopterygota</taxon>
        <taxon>Lepidoptera</taxon>
        <taxon>Glossata</taxon>
        <taxon>Ditrysia</taxon>
        <taxon>Papilionoidea</taxon>
        <taxon>Papilionidae</taxon>
        <taxon>Papilioninae</taxon>
        <taxon>Papilio</taxon>
    </lineage>
</organism>
<evidence type="ECO:0000256" key="1">
    <source>
        <dbReference type="ARBA" id="ARBA00022729"/>
    </source>
</evidence>
<dbReference type="EMBL" id="AK405621">
    <property type="protein sequence ID" value="BAM20824.1"/>
    <property type="molecule type" value="mRNA"/>
</dbReference>
<dbReference type="SMART" id="SM00680">
    <property type="entry name" value="CLIP"/>
    <property type="match status" value="1"/>
</dbReference>
<protein>
    <recommendedName>
        <fullName evidence="4">Clip domain-containing protein</fullName>
    </recommendedName>
</protein>
<feature type="chain" id="PRO_5003688771" description="Clip domain-containing protein" evidence="3">
    <location>
        <begin position="19"/>
        <end position="100"/>
    </location>
</feature>
<feature type="signal peptide" evidence="3">
    <location>
        <begin position="1"/>
        <end position="18"/>
    </location>
</feature>
<reference evidence="5" key="1">
    <citation type="journal article" date="2012" name="BMC Biol.">
        <title>Comprehensive microarray-based analysis for stage-specific larval camouflage pattern-associated genes in the swallowtail butterfly, Papilio xuthus.</title>
        <authorList>
            <person name="Futahashi R."/>
            <person name="Shirataki H."/>
            <person name="Narita T."/>
            <person name="Mita K."/>
            <person name="Fujiwara H."/>
        </authorList>
    </citation>
    <scope>NUCLEOTIDE SEQUENCE</scope>
    <source>
        <tissue evidence="5">Epidermis</tissue>
    </source>
</reference>
<dbReference type="AlphaFoldDB" id="I4DSD4"/>
<dbReference type="InterPro" id="IPR022700">
    <property type="entry name" value="CLIP"/>
</dbReference>
<accession>I4DSD4</accession>
<keyword evidence="1 3" id="KW-0732">Signal</keyword>
<evidence type="ECO:0000256" key="2">
    <source>
        <dbReference type="ARBA" id="ARBA00023157"/>
    </source>
</evidence>
<sequence>MWFHGLICLCLLFKLHYADEVGDKCIVNNQEATCMLISNCVAALRDVRNTERHLLPRCGFINDAEIVCCPPEPAPEKIPYVLSSRLGVKTLRPADKACKK</sequence>
<keyword evidence="2" id="KW-1015">Disulfide bond</keyword>
<name>I4DSD4_PAPPL</name>
<evidence type="ECO:0000313" key="5">
    <source>
        <dbReference type="EMBL" id="BAM20824.1"/>
    </source>
</evidence>
<proteinExistence type="evidence at transcript level"/>
<evidence type="ECO:0000256" key="3">
    <source>
        <dbReference type="SAM" id="SignalP"/>
    </source>
</evidence>
<evidence type="ECO:0000259" key="4">
    <source>
        <dbReference type="SMART" id="SM00680"/>
    </source>
</evidence>
<feature type="domain" description="Clip" evidence="4">
    <location>
        <begin position="25"/>
        <end position="70"/>
    </location>
</feature>